<evidence type="ECO:0000256" key="1">
    <source>
        <dbReference type="ARBA" id="ARBA00022679"/>
    </source>
</evidence>
<evidence type="ECO:0000313" key="8">
    <source>
        <dbReference type="EMBL" id="KAG8363516.1"/>
    </source>
</evidence>
<keyword evidence="2" id="KW-0548">Nucleotidyltransferase</keyword>
<keyword evidence="1" id="KW-0808">Transferase</keyword>
<dbReference type="CDD" id="cd00303">
    <property type="entry name" value="retropepsin_like"/>
    <property type="match status" value="1"/>
</dbReference>
<dbReference type="InterPro" id="IPR041577">
    <property type="entry name" value="RT_RNaseH_2"/>
</dbReference>
<keyword evidence="9" id="KW-1185">Reference proteome</keyword>
<dbReference type="PANTHER" id="PTHR37984:SF5">
    <property type="entry name" value="PROTEIN NYNRIN-LIKE"/>
    <property type="match status" value="1"/>
</dbReference>
<dbReference type="PANTHER" id="PTHR37984">
    <property type="entry name" value="PROTEIN CBG26694"/>
    <property type="match status" value="1"/>
</dbReference>
<evidence type="ECO:0000256" key="6">
    <source>
        <dbReference type="SAM" id="MobiDB-lite"/>
    </source>
</evidence>
<feature type="region of interest" description="Disordered" evidence="6">
    <location>
        <begin position="24"/>
        <end position="45"/>
    </location>
</feature>
<keyword evidence="4" id="KW-0378">Hydrolase</keyword>
<keyword evidence="3" id="KW-0540">Nuclease</keyword>
<dbReference type="Gene3D" id="3.30.70.270">
    <property type="match status" value="2"/>
</dbReference>
<dbReference type="EMBL" id="WHWC01000019">
    <property type="protein sequence ID" value="KAG8363516.1"/>
    <property type="molecule type" value="Genomic_DNA"/>
</dbReference>
<dbReference type="Proteomes" id="UP000826271">
    <property type="component" value="Unassembled WGS sequence"/>
</dbReference>
<dbReference type="AlphaFoldDB" id="A0AAV6W1J8"/>
<name>A0AAV6W1J8_9LAMI</name>
<gene>
    <name evidence="8" type="ORF">BUALT_Bualt19G0030600</name>
</gene>
<reference evidence="8" key="1">
    <citation type="submission" date="2019-10" db="EMBL/GenBank/DDBJ databases">
        <authorList>
            <person name="Zhang R."/>
            <person name="Pan Y."/>
            <person name="Wang J."/>
            <person name="Ma R."/>
            <person name="Yu S."/>
        </authorList>
    </citation>
    <scope>NUCLEOTIDE SEQUENCE</scope>
    <source>
        <strain evidence="8">LA-IB0</strain>
        <tissue evidence="8">Leaf</tissue>
    </source>
</reference>
<dbReference type="FunFam" id="3.30.70.270:FF:000020">
    <property type="entry name" value="Transposon Tf2-6 polyprotein-like Protein"/>
    <property type="match status" value="1"/>
</dbReference>
<accession>A0AAV6W1J8</accession>
<dbReference type="GO" id="GO:0004519">
    <property type="term" value="F:endonuclease activity"/>
    <property type="evidence" value="ECO:0007669"/>
    <property type="project" value="UniProtKB-KW"/>
</dbReference>
<feature type="domain" description="Reverse transcriptase/retrotransposon-derived protein RNase H-like" evidence="7">
    <location>
        <begin position="515"/>
        <end position="573"/>
    </location>
</feature>
<dbReference type="InterPro" id="IPR043502">
    <property type="entry name" value="DNA/RNA_pol_sf"/>
</dbReference>
<protein>
    <recommendedName>
        <fullName evidence="7">Reverse transcriptase/retrotransposon-derived protein RNase H-like domain-containing protein</fullName>
    </recommendedName>
</protein>
<dbReference type="Gene3D" id="2.40.70.10">
    <property type="entry name" value="Acid Proteases"/>
    <property type="match status" value="1"/>
</dbReference>
<comment type="caution">
    <text evidence="8">The sequence shown here is derived from an EMBL/GenBank/DDBJ whole genome shotgun (WGS) entry which is preliminary data.</text>
</comment>
<dbReference type="SUPFAM" id="SSF56672">
    <property type="entry name" value="DNA/RNA polymerases"/>
    <property type="match status" value="1"/>
</dbReference>
<dbReference type="InterPro" id="IPR043128">
    <property type="entry name" value="Rev_trsase/Diguanyl_cyclase"/>
</dbReference>
<evidence type="ECO:0000256" key="2">
    <source>
        <dbReference type="ARBA" id="ARBA00022695"/>
    </source>
</evidence>
<evidence type="ECO:0000256" key="4">
    <source>
        <dbReference type="ARBA" id="ARBA00022759"/>
    </source>
</evidence>
<dbReference type="InterPro" id="IPR050951">
    <property type="entry name" value="Retrovirus_Pol_polyprotein"/>
</dbReference>
<dbReference type="Pfam" id="PF08284">
    <property type="entry name" value="RVP_2"/>
    <property type="match status" value="1"/>
</dbReference>
<evidence type="ECO:0000313" key="9">
    <source>
        <dbReference type="Proteomes" id="UP000826271"/>
    </source>
</evidence>
<keyword evidence="5" id="KW-0511">Multifunctional enzyme</keyword>
<sequence>MAQTQLHSLAEQMHSYNKSKSVLGEGLAMPPKKGSSSTNPFPIAPDHPPSPHHLSLFPRVEFSPFNGGNPRAWIRYTQRYFHVITNIPEEHKVTLASIHLEGKAEMWFQSYMEGKDTITWSQFLLALLERKLLTAAEMRARTEQNLCYNCDDVFVPSHRYLNTLRIQGLFKHSAVQILIDIGNTHCFLDEDVAIKLGCSVEYTNRMLISVADGNKIVSRTICPDFSWDIRGSKFTYPRRLIKLGGCDVVLGGDCLRLHSPVESDYHKMRLTICKNGKKLIIKAITDFAKLQIISAKSMGKLLKKGSYGLLGQLFSVQISDIPPPPIDPTISALLTQFQDVFSEPKCLPLSRSIEHQITLIPHTVPKKQFPYRCPYSHKAEIESLIKSMLDEGIIRPSHNLFASPILLVKKKDGGWGLCVDYRYFNSITVKHNFPIPVIDELLDELHGSKFFSKLDLSVATDPQKVQAMLQWLIPKSVKSLRGFLGLTGYYRKFVLNYDTITKTLADLLKNDAFIWTNEALIAFNSLKQAMTTTPVLALPDFTLPFIVEIDASSKGIGDVLMQKGRHIAFLSKAIGVRC</sequence>
<dbReference type="InterPro" id="IPR021109">
    <property type="entry name" value="Peptidase_aspartic_dom_sf"/>
</dbReference>
<evidence type="ECO:0000259" key="7">
    <source>
        <dbReference type="Pfam" id="PF17919"/>
    </source>
</evidence>
<dbReference type="Gene3D" id="3.10.10.10">
    <property type="entry name" value="HIV Type 1 Reverse Transcriptase, subunit A, domain 1"/>
    <property type="match status" value="1"/>
</dbReference>
<dbReference type="Pfam" id="PF17919">
    <property type="entry name" value="RT_RNaseH_2"/>
    <property type="match status" value="1"/>
</dbReference>
<evidence type="ECO:0000256" key="5">
    <source>
        <dbReference type="ARBA" id="ARBA00023268"/>
    </source>
</evidence>
<evidence type="ECO:0000256" key="3">
    <source>
        <dbReference type="ARBA" id="ARBA00022722"/>
    </source>
</evidence>
<organism evidence="8 9">
    <name type="scientific">Buddleja alternifolia</name>
    <dbReference type="NCBI Taxonomy" id="168488"/>
    <lineage>
        <taxon>Eukaryota</taxon>
        <taxon>Viridiplantae</taxon>
        <taxon>Streptophyta</taxon>
        <taxon>Embryophyta</taxon>
        <taxon>Tracheophyta</taxon>
        <taxon>Spermatophyta</taxon>
        <taxon>Magnoliopsida</taxon>
        <taxon>eudicotyledons</taxon>
        <taxon>Gunneridae</taxon>
        <taxon>Pentapetalae</taxon>
        <taxon>asterids</taxon>
        <taxon>lamiids</taxon>
        <taxon>Lamiales</taxon>
        <taxon>Scrophulariaceae</taxon>
        <taxon>Buddlejeae</taxon>
        <taxon>Buddleja</taxon>
    </lineage>
</organism>
<dbReference type="GO" id="GO:0016779">
    <property type="term" value="F:nucleotidyltransferase activity"/>
    <property type="evidence" value="ECO:0007669"/>
    <property type="project" value="UniProtKB-KW"/>
</dbReference>
<keyword evidence="4" id="KW-0255">Endonuclease</keyword>
<proteinExistence type="predicted"/>